<keyword evidence="2 5" id="KW-0812">Transmembrane</keyword>
<comment type="subcellular location">
    <subcellularLocation>
        <location evidence="6">Cell inner membrane</location>
        <topology evidence="6">Multi-pass membrane protein</topology>
    </subcellularLocation>
    <subcellularLocation>
        <location evidence="1 5">Cell membrane</location>
        <topology evidence="1 5">Multi-pass membrane protein</topology>
    </subcellularLocation>
</comment>
<dbReference type="EMBL" id="JBHSDU010000014">
    <property type="protein sequence ID" value="MFC4312226.1"/>
    <property type="molecule type" value="Genomic_DNA"/>
</dbReference>
<keyword evidence="9" id="KW-1185">Reference proteome</keyword>
<evidence type="ECO:0000259" key="7">
    <source>
        <dbReference type="PROSITE" id="PS50928"/>
    </source>
</evidence>
<dbReference type="PROSITE" id="PS50928">
    <property type="entry name" value="ABC_TM1"/>
    <property type="match status" value="1"/>
</dbReference>
<dbReference type="PANTHER" id="PTHR42727:SF1">
    <property type="entry name" value="PHOSPHATE TRANSPORT SYSTEM PERMEASE"/>
    <property type="match status" value="1"/>
</dbReference>
<dbReference type="InterPro" id="IPR000515">
    <property type="entry name" value="MetI-like"/>
</dbReference>
<name>A0ABV8SX92_9GAMM</name>
<keyword evidence="6" id="KW-0592">Phosphate transport</keyword>
<evidence type="ECO:0000256" key="4">
    <source>
        <dbReference type="ARBA" id="ARBA00023136"/>
    </source>
</evidence>
<dbReference type="PANTHER" id="PTHR42727">
    <property type="entry name" value="PHOSPHATE TRANSPORT SYSTEM PERMEASE PROTEIN"/>
    <property type="match status" value="1"/>
</dbReference>
<reference evidence="9" key="1">
    <citation type="journal article" date="2019" name="Int. J. Syst. Evol. Microbiol.">
        <title>The Global Catalogue of Microorganisms (GCM) 10K type strain sequencing project: providing services to taxonomists for standard genome sequencing and annotation.</title>
        <authorList>
            <consortium name="The Broad Institute Genomics Platform"/>
            <consortium name="The Broad Institute Genome Sequencing Center for Infectious Disease"/>
            <person name="Wu L."/>
            <person name="Ma J."/>
        </authorList>
    </citation>
    <scope>NUCLEOTIDE SEQUENCE [LARGE SCALE GENOMIC DNA]</scope>
    <source>
        <strain evidence="9">CGMCC 1.10759</strain>
    </source>
</reference>
<feature type="domain" description="ABC transmembrane type-1" evidence="7">
    <location>
        <begin position="92"/>
        <end position="304"/>
    </location>
</feature>
<evidence type="ECO:0000256" key="3">
    <source>
        <dbReference type="ARBA" id="ARBA00022989"/>
    </source>
</evidence>
<dbReference type="InterPro" id="IPR011864">
    <property type="entry name" value="Phosphate_PstC"/>
</dbReference>
<protein>
    <recommendedName>
        <fullName evidence="6">Phosphate transport system permease protein</fullName>
    </recommendedName>
</protein>
<proteinExistence type="inferred from homology"/>
<feature type="transmembrane region" description="Helical" evidence="5">
    <location>
        <begin position="286"/>
        <end position="307"/>
    </location>
</feature>
<dbReference type="InterPro" id="IPR035906">
    <property type="entry name" value="MetI-like_sf"/>
</dbReference>
<dbReference type="Proteomes" id="UP001595904">
    <property type="component" value="Unassembled WGS sequence"/>
</dbReference>
<feature type="transmembrane region" description="Helical" evidence="5">
    <location>
        <begin position="36"/>
        <end position="56"/>
    </location>
</feature>
<dbReference type="Gene3D" id="1.10.3720.10">
    <property type="entry name" value="MetI-like"/>
    <property type="match status" value="1"/>
</dbReference>
<evidence type="ECO:0000256" key="2">
    <source>
        <dbReference type="ARBA" id="ARBA00022692"/>
    </source>
</evidence>
<dbReference type="RefSeq" id="WP_380601425.1">
    <property type="nucleotide sequence ID" value="NZ_JBHSDU010000014.1"/>
</dbReference>
<feature type="transmembrane region" description="Helical" evidence="5">
    <location>
        <begin position="88"/>
        <end position="117"/>
    </location>
</feature>
<evidence type="ECO:0000313" key="9">
    <source>
        <dbReference type="Proteomes" id="UP001595904"/>
    </source>
</evidence>
<feature type="transmembrane region" description="Helical" evidence="5">
    <location>
        <begin position="166"/>
        <end position="191"/>
    </location>
</feature>
<gene>
    <name evidence="8" type="primary">pstC</name>
    <name evidence="8" type="ORF">ACFPN2_24300</name>
</gene>
<evidence type="ECO:0000256" key="1">
    <source>
        <dbReference type="ARBA" id="ARBA00004651"/>
    </source>
</evidence>
<dbReference type="Pfam" id="PF00528">
    <property type="entry name" value="BPD_transp_1"/>
    <property type="match status" value="1"/>
</dbReference>
<keyword evidence="3 5" id="KW-1133">Transmembrane helix</keyword>
<sequence length="315" mass="33997">MASTAATSHVNNRPNDLVLRSGLRYRKIRDRIIETFLLAAGLVAVFTTIAIVVILLTESSAFFEHVSLKDFLTDTMWTPLFADAHYGILPLVAGTLTTTMVALIVAVPVGTIIAIYLSEFASHRLRETVKPILELLGAVPTVVYGYFALTAVTPLLQMIFPELPGFNMLSAGLVIGLMIVPYVASVSEDAMRSVPRYMREGSYAMGATRLQTALRVVVPGAFSGLAAAFILGISRAVGETMVVAIAAGMQPNFTFDPREQAATITAYIVQVSLGDLPHGSIGYQSIFAAGLVLMLITLIFNVIGFSLTRKFREAY</sequence>
<comment type="function">
    <text evidence="6">Part of the binding-protein-dependent transport system for phosphate; probably responsible for the translocation of the substrate across the membrane.</text>
</comment>
<keyword evidence="6" id="KW-1003">Cell membrane</keyword>
<dbReference type="NCBIfam" id="TIGR02138">
    <property type="entry name" value="phosphate_pstC"/>
    <property type="match status" value="1"/>
</dbReference>
<feature type="transmembrane region" description="Helical" evidence="5">
    <location>
        <begin position="138"/>
        <end position="160"/>
    </location>
</feature>
<keyword evidence="6" id="KW-0997">Cell inner membrane</keyword>
<dbReference type="CDD" id="cd06261">
    <property type="entry name" value="TM_PBP2"/>
    <property type="match status" value="1"/>
</dbReference>
<evidence type="ECO:0000313" key="8">
    <source>
        <dbReference type="EMBL" id="MFC4312226.1"/>
    </source>
</evidence>
<keyword evidence="5" id="KW-0813">Transport</keyword>
<keyword evidence="4 5" id="KW-0472">Membrane</keyword>
<comment type="similarity">
    <text evidence="6">Belongs to the binding-protein-dependent transport system permease family. CysTW subfamily.</text>
</comment>
<feature type="transmembrane region" description="Helical" evidence="5">
    <location>
        <begin position="212"/>
        <end position="233"/>
    </location>
</feature>
<organism evidence="8 9">
    <name type="scientific">Steroidobacter flavus</name>
    <dbReference type="NCBI Taxonomy" id="1842136"/>
    <lineage>
        <taxon>Bacteria</taxon>
        <taxon>Pseudomonadati</taxon>
        <taxon>Pseudomonadota</taxon>
        <taxon>Gammaproteobacteria</taxon>
        <taxon>Steroidobacterales</taxon>
        <taxon>Steroidobacteraceae</taxon>
        <taxon>Steroidobacter</taxon>
    </lineage>
</organism>
<comment type="caution">
    <text evidence="8">The sequence shown here is derived from an EMBL/GenBank/DDBJ whole genome shotgun (WGS) entry which is preliminary data.</text>
</comment>
<accession>A0ABV8SX92</accession>
<evidence type="ECO:0000256" key="6">
    <source>
        <dbReference type="RuleBase" id="RU363054"/>
    </source>
</evidence>
<dbReference type="SUPFAM" id="SSF161098">
    <property type="entry name" value="MetI-like"/>
    <property type="match status" value="1"/>
</dbReference>
<evidence type="ECO:0000256" key="5">
    <source>
        <dbReference type="RuleBase" id="RU363032"/>
    </source>
</evidence>